<feature type="coiled-coil region" evidence="1">
    <location>
        <begin position="294"/>
        <end position="321"/>
    </location>
</feature>
<gene>
    <name evidence="2" type="ORF">HAX54_003815</name>
</gene>
<feature type="coiled-coil region" evidence="1">
    <location>
        <begin position="213"/>
        <end position="261"/>
    </location>
</feature>
<name>A0ABS8T735_DATST</name>
<proteinExistence type="predicted"/>
<dbReference type="PANTHER" id="PTHR32258">
    <property type="entry name" value="PROTEIN NETWORKED 4A"/>
    <property type="match status" value="1"/>
</dbReference>
<evidence type="ECO:0000256" key="1">
    <source>
        <dbReference type="SAM" id="Coils"/>
    </source>
</evidence>
<accession>A0ABS8T735</accession>
<evidence type="ECO:0000313" key="3">
    <source>
        <dbReference type="Proteomes" id="UP000823775"/>
    </source>
</evidence>
<evidence type="ECO:0000313" key="2">
    <source>
        <dbReference type="EMBL" id="MCD7466791.1"/>
    </source>
</evidence>
<dbReference type="EMBL" id="JACEIK010001175">
    <property type="protein sequence ID" value="MCD7466791.1"/>
    <property type="molecule type" value="Genomic_DNA"/>
</dbReference>
<comment type="caution">
    <text evidence="2">The sequence shown here is derived from an EMBL/GenBank/DDBJ whole genome shotgun (WGS) entry which is preliminary data.</text>
</comment>
<organism evidence="2 3">
    <name type="scientific">Datura stramonium</name>
    <name type="common">Jimsonweed</name>
    <name type="synonym">Common thornapple</name>
    <dbReference type="NCBI Taxonomy" id="4076"/>
    <lineage>
        <taxon>Eukaryota</taxon>
        <taxon>Viridiplantae</taxon>
        <taxon>Streptophyta</taxon>
        <taxon>Embryophyta</taxon>
        <taxon>Tracheophyta</taxon>
        <taxon>Spermatophyta</taxon>
        <taxon>Magnoliopsida</taxon>
        <taxon>eudicotyledons</taxon>
        <taxon>Gunneridae</taxon>
        <taxon>Pentapetalae</taxon>
        <taxon>asterids</taxon>
        <taxon>lamiids</taxon>
        <taxon>Solanales</taxon>
        <taxon>Solanaceae</taxon>
        <taxon>Solanoideae</taxon>
        <taxon>Datureae</taxon>
        <taxon>Datura</taxon>
    </lineage>
</organism>
<dbReference type="PANTHER" id="PTHR32258:SF32">
    <property type="entry name" value="PROTEIN NETWORKED 1D"/>
    <property type="match status" value="1"/>
</dbReference>
<reference evidence="2 3" key="1">
    <citation type="journal article" date="2021" name="BMC Genomics">
        <title>Datura genome reveals duplications of psychoactive alkaloid biosynthetic genes and high mutation rate following tissue culture.</title>
        <authorList>
            <person name="Rajewski A."/>
            <person name="Carter-House D."/>
            <person name="Stajich J."/>
            <person name="Litt A."/>
        </authorList>
    </citation>
    <scope>NUCLEOTIDE SEQUENCE [LARGE SCALE GENOMIC DNA]</scope>
    <source>
        <strain evidence="2">AR-01</strain>
    </source>
</reference>
<sequence>MHDLEGRYSGLEQKHTTLEKEKELTLHALEELRISLDAKNCEHDSFVHTTEVRLAGMESEMHILQEECQLRKQEFDRLLEKAMESDIFNFTLQTSSLDLEGKGSSLLSEVKLHSKEGSAELKLKIREKDHRGELLEVENCNLAKALQLAEDELKTVKGMMDQLNLQVNAGKNLLSEKDTELQGMEQMLYLTETEKALLHQILKSEVATFKEGSEELKLKIREKDRRGEQLEIENCNLAKALQLAEDELKTVKSMTDQLNLQVNVSKNLLSEKDTELQGMQQKLYLTETEKALLHQILKSEIAALKEASEELKLKIREKDHRGETIIEIENFNLAKALQLAEDELKTVKSMRWISLHLK</sequence>
<dbReference type="InterPro" id="IPR051861">
    <property type="entry name" value="NET_actin-binding_domain"/>
</dbReference>
<protein>
    <submittedName>
        <fullName evidence="2">Uncharacterized protein</fullName>
    </submittedName>
</protein>
<keyword evidence="1" id="KW-0175">Coiled coil</keyword>
<keyword evidence="3" id="KW-1185">Reference proteome</keyword>
<dbReference type="Proteomes" id="UP000823775">
    <property type="component" value="Unassembled WGS sequence"/>
</dbReference>